<dbReference type="PANTHER" id="PTHR38926">
    <property type="entry name" value="F-BOX DOMAIN CONTAINING PROTEIN, EXPRESSED"/>
    <property type="match status" value="1"/>
</dbReference>
<dbReference type="InterPro" id="IPR032675">
    <property type="entry name" value="LRR_dom_sf"/>
</dbReference>
<organism evidence="1 2">
    <name type="scientific">Favolaschia claudopus</name>
    <dbReference type="NCBI Taxonomy" id="2862362"/>
    <lineage>
        <taxon>Eukaryota</taxon>
        <taxon>Fungi</taxon>
        <taxon>Dikarya</taxon>
        <taxon>Basidiomycota</taxon>
        <taxon>Agaricomycotina</taxon>
        <taxon>Agaricomycetes</taxon>
        <taxon>Agaricomycetidae</taxon>
        <taxon>Agaricales</taxon>
        <taxon>Marasmiineae</taxon>
        <taxon>Mycenaceae</taxon>
        <taxon>Favolaschia</taxon>
    </lineage>
</organism>
<dbReference type="AlphaFoldDB" id="A0AAW0B892"/>
<comment type="caution">
    <text evidence="1">The sequence shown here is derived from an EMBL/GenBank/DDBJ whole genome shotgun (WGS) entry which is preliminary data.</text>
</comment>
<dbReference type="Proteomes" id="UP001362999">
    <property type="component" value="Unassembled WGS sequence"/>
</dbReference>
<gene>
    <name evidence="1" type="ORF">R3P38DRAFT_1117907</name>
</gene>
<accession>A0AAW0B892</accession>
<evidence type="ECO:0000313" key="1">
    <source>
        <dbReference type="EMBL" id="KAK7022381.1"/>
    </source>
</evidence>
<reference evidence="1 2" key="1">
    <citation type="journal article" date="2024" name="J Genomics">
        <title>Draft genome sequencing and assembly of Favolaschia claudopus CIRM-BRFM 2984 isolated from oak limbs.</title>
        <authorList>
            <person name="Navarro D."/>
            <person name="Drula E."/>
            <person name="Chaduli D."/>
            <person name="Cazenave R."/>
            <person name="Ahrendt S."/>
            <person name="Wang J."/>
            <person name="Lipzen A."/>
            <person name="Daum C."/>
            <person name="Barry K."/>
            <person name="Grigoriev I.V."/>
            <person name="Favel A."/>
            <person name="Rosso M.N."/>
            <person name="Martin F."/>
        </authorList>
    </citation>
    <scope>NUCLEOTIDE SEQUENCE [LARGE SCALE GENOMIC DNA]</scope>
    <source>
        <strain evidence="1 2">CIRM-BRFM 2984</strain>
    </source>
</reference>
<name>A0AAW0B892_9AGAR</name>
<protein>
    <submittedName>
        <fullName evidence="1">F-box domain-containing protein</fullName>
    </submittedName>
</protein>
<dbReference type="EMBL" id="JAWWNJ010000037">
    <property type="protein sequence ID" value="KAK7022381.1"/>
    <property type="molecule type" value="Genomic_DNA"/>
</dbReference>
<proteinExistence type="predicted"/>
<evidence type="ECO:0000313" key="2">
    <source>
        <dbReference type="Proteomes" id="UP001362999"/>
    </source>
</evidence>
<keyword evidence="2" id="KW-1185">Reference proteome</keyword>
<dbReference type="PANTHER" id="PTHR38926:SF5">
    <property type="entry name" value="F-BOX AND LEUCINE-RICH REPEAT PROTEIN 6"/>
    <property type="match status" value="1"/>
</dbReference>
<sequence>MWPNSVPELREVISEISSAIDAQQAILHDLLTKRSKALRKLNFFLDPMTRLPLEIQSNILLFVGSNSYPPQPTPKSPPMIFLSVCRLWRDIALATPQLWVKIQMDSLPRRPNYAKLCDMWLKRARSFPLSISLHGSLQIDHSVQNLLARYSAQLSDLTLSISANAPPDRQFPYVVWRRGAKSLPSLKTLSIEATAEDPYCGDMREWLGIMRDAPNLSSCVMFDMVYEEEDDDDAALDILTLPSLETLELGDAQCMLLCGEHGSSAAILRHLTLPALKALTLSSLDEISIEEMTAFLHRSCMPLESFNTVFPPQLLPMIHYLRLIPSLVTLQLHALPSHGPNGDPFHLVLHELRTTSDFLPNLRTLEIHTVSPVRVDYDTVLTMLRFRLTSCPTPLERFEISFPQYMNSDHAGDLPNEEVRAGLRQLVEDGLKIHIGHSENLL</sequence>
<dbReference type="Gene3D" id="3.80.10.10">
    <property type="entry name" value="Ribonuclease Inhibitor"/>
    <property type="match status" value="1"/>
</dbReference>